<evidence type="ECO:0000256" key="4">
    <source>
        <dbReference type="ARBA" id="ARBA00022475"/>
    </source>
</evidence>
<feature type="transmembrane region" description="Helical" evidence="10">
    <location>
        <begin position="136"/>
        <end position="157"/>
    </location>
</feature>
<dbReference type="NCBIfam" id="TIGR00797">
    <property type="entry name" value="matE"/>
    <property type="match status" value="1"/>
</dbReference>
<evidence type="ECO:0000256" key="6">
    <source>
        <dbReference type="ARBA" id="ARBA00022989"/>
    </source>
</evidence>
<feature type="transmembrane region" description="Helical" evidence="10">
    <location>
        <begin position="418"/>
        <end position="439"/>
    </location>
</feature>
<organism evidence="11 12">
    <name type="scientific">Oligosphaera ethanolica</name>
    <dbReference type="NCBI Taxonomy" id="760260"/>
    <lineage>
        <taxon>Bacteria</taxon>
        <taxon>Pseudomonadati</taxon>
        <taxon>Lentisphaerota</taxon>
        <taxon>Oligosphaeria</taxon>
        <taxon>Oligosphaerales</taxon>
        <taxon>Oligosphaeraceae</taxon>
        <taxon>Oligosphaera</taxon>
    </lineage>
</organism>
<comment type="subcellular location">
    <subcellularLocation>
        <location evidence="1">Cell membrane</location>
        <topology evidence="1">Multi-pass membrane protein</topology>
    </subcellularLocation>
</comment>
<keyword evidence="5 10" id="KW-0812">Transmembrane</keyword>
<evidence type="ECO:0000256" key="2">
    <source>
        <dbReference type="ARBA" id="ARBA00022448"/>
    </source>
</evidence>
<keyword evidence="8 10" id="KW-0472">Membrane</keyword>
<dbReference type="PANTHER" id="PTHR43298">
    <property type="entry name" value="MULTIDRUG RESISTANCE PROTEIN NORM-RELATED"/>
    <property type="match status" value="1"/>
</dbReference>
<feature type="transmembrane region" description="Helical" evidence="10">
    <location>
        <begin position="261"/>
        <end position="280"/>
    </location>
</feature>
<comment type="caution">
    <text evidence="11">The sequence shown here is derived from an EMBL/GenBank/DDBJ whole genome shotgun (WGS) entry which is preliminary data.</text>
</comment>
<keyword evidence="6 10" id="KW-1133">Transmembrane helix</keyword>
<keyword evidence="7" id="KW-0406">Ion transport</keyword>
<dbReference type="Pfam" id="PF01554">
    <property type="entry name" value="MatE"/>
    <property type="match status" value="2"/>
</dbReference>
<evidence type="ECO:0000256" key="9">
    <source>
        <dbReference type="ARBA" id="ARBA00031636"/>
    </source>
</evidence>
<evidence type="ECO:0000256" key="7">
    <source>
        <dbReference type="ARBA" id="ARBA00023065"/>
    </source>
</evidence>
<evidence type="ECO:0000256" key="10">
    <source>
        <dbReference type="SAM" id="Phobius"/>
    </source>
</evidence>
<evidence type="ECO:0000256" key="5">
    <source>
        <dbReference type="ARBA" id="ARBA00022692"/>
    </source>
</evidence>
<dbReference type="InterPro" id="IPR002528">
    <property type="entry name" value="MATE_fam"/>
</dbReference>
<keyword evidence="4" id="KW-1003">Cell membrane</keyword>
<dbReference type="GO" id="GO:0042910">
    <property type="term" value="F:xenobiotic transmembrane transporter activity"/>
    <property type="evidence" value="ECO:0007669"/>
    <property type="project" value="InterPro"/>
</dbReference>
<dbReference type="GO" id="GO:0015297">
    <property type="term" value="F:antiporter activity"/>
    <property type="evidence" value="ECO:0007669"/>
    <property type="project" value="UniProtKB-KW"/>
</dbReference>
<evidence type="ECO:0000313" key="11">
    <source>
        <dbReference type="EMBL" id="MDQ0288324.1"/>
    </source>
</evidence>
<reference evidence="11" key="1">
    <citation type="submission" date="2023-07" db="EMBL/GenBank/DDBJ databases">
        <title>Genomic Encyclopedia of Type Strains, Phase IV (KMG-IV): sequencing the most valuable type-strain genomes for metagenomic binning, comparative biology and taxonomic classification.</title>
        <authorList>
            <person name="Goeker M."/>
        </authorList>
    </citation>
    <scope>NUCLEOTIDE SEQUENCE</scope>
    <source>
        <strain evidence="11">DSM 24202</strain>
    </source>
</reference>
<evidence type="ECO:0000256" key="8">
    <source>
        <dbReference type="ARBA" id="ARBA00023136"/>
    </source>
</evidence>
<feature type="transmembrane region" description="Helical" evidence="10">
    <location>
        <begin position="319"/>
        <end position="347"/>
    </location>
</feature>
<dbReference type="InterPro" id="IPR050222">
    <property type="entry name" value="MATE_MdtK"/>
</dbReference>
<feature type="transmembrane region" description="Helical" evidence="10">
    <location>
        <begin position="98"/>
        <end position="116"/>
    </location>
</feature>
<dbReference type="PIRSF" id="PIRSF006603">
    <property type="entry name" value="DinF"/>
    <property type="match status" value="1"/>
</dbReference>
<feature type="transmembrane region" description="Helical" evidence="10">
    <location>
        <begin position="50"/>
        <end position="78"/>
    </location>
</feature>
<evidence type="ECO:0000313" key="12">
    <source>
        <dbReference type="Proteomes" id="UP001238163"/>
    </source>
</evidence>
<feature type="transmembrane region" description="Helical" evidence="10">
    <location>
        <begin position="286"/>
        <end position="307"/>
    </location>
</feature>
<evidence type="ECO:0000256" key="3">
    <source>
        <dbReference type="ARBA" id="ARBA00022449"/>
    </source>
</evidence>
<evidence type="ECO:0000256" key="1">
    <source>
        <dbReference type="ARBA" id="ARBA00004651"/>
    </source>
</evidence>
<dbReference type="RefSeq" id="WP_307259644.1">
    <property type="nucleotide sequence ID" value="NZ_JAUSVL010000001.1"/>
</dbReference>
<proteinExistence type="predicted"/>
<dbReference type="EMBL" id="JAUSVL010000001">
    <property type="protein sequence ID" value="MDQ0288324.1"/>
    <property type="molecule type" value="Genomic_DNA"/>
</dbReference>
<dbReference type="AlphaFoldDB" id="A0AAE4ALJ0"/>
<dbReference type="PANTHER" id="PTHR43298:SF2">
    <property type="entry name" value="FMN_FAD EXPORTER YEEO-RELATED"/>
    <property type="match status" value="1"/>
</dbReference>
<dbReference type="GO" id="GO:0005886">
    <property type="term" value="C:plasma membrane"/>
    <property type="evidence" value="ECO:0007669"/>
    <property type="project" value="UniProtKB-SubCell"/>
</dbReference>
<dbReference type="CDD" id="cd13137">
    <property type="entry name" value="MATE_NorM_like"/>
    <property type="match status" value="1"/>
</dbReference>
<keyword evidence="2" id="KW-0813">Transport</keyword>
<feature type="transmembrane region" description="Helical" evidence="10">
    <location>
        <begin position="12"/>
        <end position="30"/>
    </location>
</feature>
<keyword evidence="3" id="KW-0050">Antiport</keyword>
<gene>
    <name evidence="11" type="ORF">J3R75_000431</name>
</gene>
<protein>
    <recommendedName>
        <fullName evidence="9">Multidrug-efflux transporter</fullName>
    </recommendedName>
</protein>
<name>A0AAE4ALJ0_9BACT</name>
<feature type="transmembrane region" description="Helical" evidence="10">
    <location>
        <begin position="169"/>
        <end position="188"/>
    </location>
</feature>
<sequence length="449" mass="48048">MPPTKVNLTSGHLLRALFSLATPMLVQAFLQNLQNMIDLYFVGKLGSPAVAAVSASGNILFVLTPVLMGASMGTIALVSRFTGEGNHRLAAQTAGQSVPIAIIFGIIIGIIGQFFAPDFFRWMSIPDDVTALGLPYLRILLFTSFTMFVLFLGNAAMQGAGDAWTPMKIMALANVLNAVLDPLLIYGIGPFPTMGVNGAAWATAISQAVAAVTSLHLLVSGKVHLNIRFRDWLPDPHLCWRITRIGVPSSGQMLLRSLMNATLYSIVAPFGTSVLAGYSVGTRINMMILMPAFAFGNAAAAMVGQNLGAQKPDRAVKAAWLAVGVEAIIMVVASLLLVFFAPQFIAFFASEDPEAIRIGAEYFRIEAPFYICSALSIILSRALGGAGASVAPFVINAFTLWGVQVPAAVFLSQRYGTIGIWSAMAGTQVIHAIIVGWWFNLGRWKHKKV</sequence>
<feature type="transmembrane region" description="Helical" evidence="10">
    <location>
        <begin position="393"/>
        <end position="412"/>
    </location>
</feature>
<accession>A0AAE4ALJ0</accession>
<dbReference type="InterPro" id="IPR048279">
    <property type="entry name" value="MdtK-like"/>
</dbReference>
<dbReference type="GO" id="GO:0006811">
    <property type="term" value="P:monoatomic ion transport"/>
    <property type="evidence" value="ECO:0007669"/>
    <property type="project" value="UniProtKB-KW"/>
</dbReference>
<keyword evidence="12" id="KW-1185">Reference proteome</keyword>
<dbReference type="Proteomes" id="UP001238163">
    <property type="component" value="Unassembled WGS sequence"/>
</dbReference>